<dbReference type="EMBL" id="MCGE01000047">
    <property type="protein sequence ID" value="ORZ04920.1"/>
    <property type="molecule type" value="Genomic_DNA"/>
</dbReference>
<accession>A0A1X2HY45</accession>
<name>A0A1X2HY45_9FUNG</name>
<keyword evidence="2" id="KW-1185">Reference proteome</keyword>
<reference evidence="1 2" key="1">
    <citation type="submission" date="2016-07" db="EMBL/GenBank/DDBJ databases">
        <title>Pervasive Adenine N6-methylation of Active Genes in Fungi.</title>
        <authorList>
            <consortium name="DOE Joint Genome Institute"/>
            <person name="Mondo S.J."/>
            <person name="Dannebaum R.O."/>
            <person name="Kuo R.C."/>
            <person name="Labutti K."/>
            <person name="Haridas S."/>
            <person name="Kuo A."/>
            <person name="Salamov A."/>
            <person name="Ahrendt S.R."/>
            <person name="Lipzen A."/>
            <person name="Sullivan W."/>
            <person name="Andreopoulos W.B."/>
            <person name="Clum A."/>
            <person name="Lindquist E."/>
            <person name="Daum C."/>
            <person name="Ramamoorthy G.K."/>
            <person name="Gryganskyi A."/>
            <person name="Culley D."/>
            <person name="Magnuson J.K."/>
            <person name="James T.Y."/>
            <person name="O'Malley M.A."/>
            <person name="Stajich J.E."/>
            <person name="Spatafora J.W."/>
            <person name="Visel A."/>
            <person name="Grigoriev I.V."/>
        </authorList>
    </citation>
    <scope>NUCLEOTIDE SEQUENCE [LARGE SCALE GENOMIC DNA]</scope>
    <source>
        <strain evidence="1 2">NRRL 1336</strain>
    </source>
</reference>
<evidence type="ECO:0000313" key="1">
    <source>
        <dbReference type="EMBL" id="ORZ04920.1"/>
    </source>
</evidence>
<protein>
    <submittedName>
        <fullName evidence="1">Uncharacterized protein</fullName>
    </submittedName>
</protein>
<dbReference type="Proteomes" id="UP000193560">
    <property type="component" value="Unassembled WGS sequence"/>
</dbReference>
<gene>
    <name evidence="1" type="ORF">BCR42DRAFT_428808</name>
</gene>
<sequence>MRKAQYVQCHVFFSLCFLAISLSLSLSQKKKKKKKRRRQSPFSFFSTQDNFFGVSYLIIYKQILCTRSSLLFLKDVIFPLVSQSGVVAVHNRCHSIKPCLCRRQQHIIIIILFLSLYN</sequence>
<organism evidence="1 2">
    <name type="scientific">Absidia repens</name>
    <dbReference type="NCBI Taxonomy" id="90262"/>
    <lineage>
        <taxon>Eukaryota</taxon>
        <taxon>Fungi</taxon>
        <taxon>Fungi incertae sedis</taxon>
        <taxon>Mucoromycota</taxon>
        <taxon>Mucoromycotina</taxon>
        <taxon>Mucoromycetes</taxon>
        <taxon>Mucorales</taxon>
        <taxon>Cunninghamellaceae</taxon>
        <taxon>Absidia</taxon>
    </lineage>
</organism>
<comment type="caution">
    <text evidence="1">The sequence shown here is derived from an EMBL/GenBank/DDBJ whole genome shotgun (WGS) entry which is preliminary data.</text>
</comment>
<proteinExistence type="predicted"/>
<dbReference type="AlphaFoldDB" id="A0A1X2HY45"/>
<evidence type="ECO:0000313" key="2">
    <source>
        <dbReference type="Proteomes" id="UP000193560"/>
    </source>
</evidence>